<comment type="catalytic activity">
    <reaction evidence="1">
        <text>L-histidyl-[protein] + phosphoenolpyruvate = N(pros)-phospho-L-histidyl-[protein] + pyruvate</text>
        <dbReference type="Rhea" id="RHEA:23880"/>
        <dbReference type="Rhea" id="RHEA-COMP:9745"/>
        <dbReference type="Rhea" id="RHEA-COMP:9746"/>
        <dbReference type="ChEBI" id="CHEBI:15361"/>
        <dbReference type="ChEBI" id="CHEBI:29979"/>
        <dbReference type="ChEBI" id="CHEBI:58702"/>
        <dbReference type="ChEBI" id="CHEBI:64837"/>
        <dbReference type="EC" id="2.7.3.9"/>
    </reaction>
</comment>
<evidence type="ECO:0000259" key="15">
    <source>
        <dbReference type="PROSITE" id="PS51350"/>
    </source>
</evidence>
<dbReference type="Pfam" id="PF00391">
    <property type="entry name" value="PEP-utilizers"/>
    <property type="match status" value="1"/>
</dbReference>
<dbReference type="Pfam" id="PF02896">
    <property type="entry name" value="PEP-utilizers_C"/>
    <property type="match status" value="1"/>
</dbReference>
<dbReference type="EMBL" id="JACHHZ010000006">
    <property type="protein sequence ID" value="MBB6095948.1"/>
    <property type="molecule type" value="Genomic_DNA"/>
</dbReference>
<reference evidence="16 17" key="1">
    <citation type="submission" date="2020-08" db="EMBL/GenBank/DDBJ databases">
        <title>Genomic Encyclopedia of Type Strains, Phase IV (KMG-IV): sequencing the most valuable type-strain genomes for metagenomic binning, comparative biology and taxonomic classification.</title>
        <authorList>
            <person name="Goeker M."/>
        </authorList>
    </citation>
    <scope>NUCLEOTIDE SEQUENCE [LARGE SCALE GENOMIC DNA]</scope>
    <source>
        <strain evidence="16 17">DSM 26723</strain>
    </source>
</reference>
<dbReference type="InterPro" id="IPR015813">
    <property type="entry name" value="Pyrv/PenolPyrv_kinase-like_dom"/>
</dbReference>
<protein>
    <recommendedName>
        <fullName evidence="5">phosphoenolpyruvate--protein phosphotransferase</fullName>
        <ecNumber evidence="5">2.7.3.9</ecNumber>
    </recommendedName>
</protein>
<dbReference type="InterPro" id="IPR036637">
    <property type="entry name" value="Phosphohistidine_dom_sf"/>
</dbReference>
<keyword evidence="7" id="KW-0963">Cytoplasm</keyword>
<evidence type="ECO:0000256" key="4">
    <source>
        <dbReference type="ARBA" id="ARBA00007837"/>
    </source>
</evidence>
<dbReference type="NCBIfam" id="TIGR01003">
    <property type="entry name" value="PTS_HPr_family"/>
    <property type="match status" value="1"/>
</dbReference>
<feature type="domain" description="HPr" evidence="15">
    <location>
        <begin position="167"/>
        <end position="258"/>
    </location>
</feature>
<evidence type="ECO:0000256" key="12">
    <source>
        <dbReference type="ARBA" id="ARBA00022777"/>
    </source>
</evidence>
<organism evidence="16 17">
    <name type="scientific">Povalibacter uvarum</name>
    <dbReference type="NCBI Taxonomy" id="732238"/>
    <lineage>
        <taxon>Bacteria</taxon>
        <taxon>Pseudomonadati</taxon>
        <taxon>Pseudomonadota</taxon>
        <taxon>Gammaproteobacteria</taxon>
        <taxon>Steroidobacterales</taxon>
        <taxon>Steroidobacteraceae</taxon>
        <taxon>Povalibacter</taxon>
    </lineage>
</organism>
<dbReference type="PROSITE" id="PS00742">
    <property type="entry name" value="PEP_ENZYMES_2"/>
    <property type="match status" value="1"/>
</dbReference>
<accession>A0A841HVJ4</accession>
<feature type="domain" description="PTS EIIA type-1" evidence="14">
    <location>
        <begin position="22"/>
        <end position="126"/>
    </location>
</feature>
<dbReference type="CDD" id="cd00367">
    <property type="entry name" value="PTS-HPr_like"/>
    <property type="match status" value="1"/>
</dbReference>
<evidence type="ECO:0000313" key="17">
    <source>
        <dbReference type="Proteomes" id="UP000588068"/>
    </source>
</evidence>
<sequence length="839" mass="88611">MSRLTLSSPLSGWSAPLDEAPDAVFAQKMLGDGVLIDPTGNQLVAPCDGEVVSIAASHHAIAVRATNGAEILLHVGIDTVALAGKGFELHVAPGAKVCKGDRLLTFDLALLAREATSLVTPVIVTNGDRFEIVRAHTDCELMAGDALLEIQPLAGADAKQATAEAERVSEKIRVDHEHGIHARPAALIANYAKALPFDLEVIANGRSANPRSAVALMSLGIRGGDEIIVAASGAEGAAAIAEVRRLIHGLEGPGPAKAKHAEIRPIAAASAPTDPSRIKGVIASRGLAIGTAFYLREAEIAVVEAGAGVAHESAELERARGEVRQRLQALAKEAAATAREIITAHLEFVDDWELVAAARRSIAHGKSAAFSWRRAVRDSADALKALGDPRIAERVDDLLDLERQVLVALLGQTPTTQIEIPDRAVILAEDLKPSQFVSLDARKLAGICLAAGGPTSHVSILAAAVGVPTLVAAGPAVLGIEDGTALILDTEQGVLRVAPDQGELASAERTIAARRQRQSAERSAAQNLCRTADGKRIEVFANLGSLGEATHAVAQGAEGCGLLRTEFLFLEREQAPDEREQLRRYQEIADALAGRPLIIRTLDIGGDKPIPYLPLPAEENPALGLRGIRTSLWQPDLLRVQLRALLQVQPAGQCRVLLPMITDVAEVRIVRKLIDEIRRELGITTTLQVGAMIETPASAAIADQIAREVDFFSIGTNDLTQYTLAMDRGHADLAARIDALHPAVLRLIAMTAEAGARHNRLVAMCGGLASDPAAVPVLLGLGLTELSVVPSMIPQLKHLIGHLTLDACRPLAQRALAQESAEAVRSLLAETSNELKVAL</sequence>
<dbReference type="InterPro" id="IPR000121">
    <property type="entry name" value="PEP_util_C"/>
</dbReference>
<evidence type="ECO:0000313" key="16">
    <source>
        <dbReference type="EMBL" id="MBB6095948.1"/>
    </source>
</evidence>
<dbReference type="InterPro" id="IPR040442">
    <property type="entry name" value="Pyrv_kinase-like_dom_sf"/>
</dbReference>
<evidence type="ECO:0000256" key="6">
    <source>
        <dbReference type="ARBA" id="ARBA00022448"/>
    </source>
</evidence>
<keyword evidence="6" id="KW-0813">Transport</keyword>
<dbReference type="Proteomes" id="UP000588068">
    <property type="component" value="Unassembled WGS sequence"/>
</dbReference>
<keyword evidence="17" id="KW-1185">Reference proteome</keyword>
<keyword evidence="9" id="KW-0808">Transferase</keyword>
<keyword evidence="11" id="KW-0479">Metal-binding</keyword>
<dbReference type="RefSeq" id="WP_184335333.1">
    <property type="nucleotide sequence ID" value="NZ_JACHHZ010000006.1"/>
</dbReference>
<dbReference type="InterPro" id="IPR023151">
    <property type="entry name" value="PEP_util_CS"/>
</dbReference>
<dbReference type="GO" id="GO:0009401">
    <property type="term" value="P:phosphoenolpyruvate-dependent sugar phosphotransferase system"/>
    <property type="evidence" value="ECO:0007669"/>
    <property type="project" value="UniProtKB-KW"/>
</dbReference>
<dbReference type="InterPro" id="IPR001127">
    <property type="entry name" value="PTS_EIIA_1_perm"/>
</dbReference>
<dbReference type="Gene3D" id="3.50.30.10">
    <property type="entry name" value="Phosphohistidine domain"/>
    <property type="match status" value="1"/>
</dbReference>
<keyword evidence="12" id="KW-0418">Kinase</keyword>
<evidence type="ECO:0000256" key="10">
    <source>
        <dbReference type="ARBA" id="ARBA00022683"/>
    </source>
</evidence>
<comment type="subcellular location">
    <subcellularLocation>
        <location evidence="3">Cytoplasm</location>
    </subcellularLocation>
</comment>
<comment type="caution">
    <text evidence="16">The sequence shown here is derived from an EMBL/GenBank/DDBJ whole genome shotgun (WGS) entry which is preliminary data.</text>
</comment>
<dbReference type="Gene3D" id="2.70.70.10">
    <property type="entry name" value="Glucose Permease (Domain IIA)"/>
    <property type="match status" value="1"/>
</dbReference>
<dbReference type="Pfam" id="PF00381">
    <property type="entry name" value="PTS-HPr"/>
    <property type="match status" value="1"/>
</dbReference>
<dbReference type="PRINTS" id="PR01736">
    <property type="entry name" value="PHPHTRNFRASE"/>
</dbReference>
<dbReference type="EC" id="2.7.3.9" evidence="5"/>
<dbReference type="GO" id="GO:0005737">
    <property type="term" value="C:cytoplasm"/>
    <property type="evidence" value="ECO:0007669"/>
    <property type="project" value="UniProtKB-SubCell"/>
</dbReference>
<dbReference type="SUPFAM" id="SSF51261">
    <property type="entry name" value="Duplicated hybrid motif"/>
    <property type="match status" value="1"/>
</dbReference>
<dbReference type="GO" id="GO:0046872">
    <property type="term" value="F:metal ion binding"/>
    <property type="evidence" value="ECO:0007669"/>
    <property type="project" value="UniProtKB-KW"/>
</dbReference>
<dbReference type="InterPro" id="IPR000032">
    <property type="entry name" value="HPr-like"/>
</dbReference>
<evidence type="ECO:0000256" key="8">
    <source>
        <dbReference type="ARBA" id="ARBA00022597"/>
    </source>
</evidence>
<dbReference type="GO" id="GO:0016301">
    <property type="term" value="F:kinase activity"/>
    <property type="evidence" value="ECO:0007669"/>
    <property type="project" value="UniProtKB-KW"/>
</dbReference>
<keyword evidence="8" id="KW-0762">Sugar transport</keyword>
<dbReference type="NCBIfam" id="TIGR00830">
    <property type="entry name" value="PTBA"/>
    <property type="match status" value="1"/>
</dbReference>
<dbReference type="PANTHER" id="PTHR46244">
    <property type="entry name" value="PHOSPHOENOLPYRUVATE-PROTEIN PHOSPHOTRANSFERASE"/>
    <property type="match status" value="1"/>
</dbReference>
<evidence type="ECO:0000256" key="3">
    <source>
        <dbReference type="ARBA" id="ARBA00004496"/>
    </source>
</evidence>
<dbReference type="PRINTS" id="PR00107">
    <property type="entry name" value="PHOSPHOCPHPR"/>
</dbReference>
<dbReference type="AlphaFoldDB" id="A0A841HVJ4"/>
<dbReference type="PROSITE" id="PS51350">
    <property type="entry name" value="PTS_HPR_DOM"/>
    <property type="match status" value="1"/>
</dbReference>
<dbReference type="SUPFAM" id="SSF55594">
    <property type="entry name" value="HPr-like"/>
    <property type="match status" value="1"/>
</dbReference>
<dbReference type="InterPro" id="IPR035895">
    <property type="entry name" value="HPr-like_sf"/>
</dbReference>
<evidence type="ECO:0000256" key="5">
    <source>
        <dbReference type="ARBA" id="ARBA00012232"/>
    </source>
</evidence>
<dbReference type="InterPro" id="IPR036618">
    <property type="entry name" value="PtsI_HPr-bd_sf"/>
</dbReference>
<dbReference type="Gene3D" id="1.10.274.10">
    <property type="entry name" value="PtsI, HPr-binding domain"/>
    <property type="match status" value="1"/>
</dbReference>
<evidence type="ECO:0000256" key="2">
    <source>
        <dbReference type="ARBA" id="ARBA00001946"/>
    </source>
</evidence>
<keyword evidence="10" id="KW-0598">Phosphotransferase system</keyword>
<dbReference type="Gene3D" id="3.20.20.60">
    <property type="entry name" value="Phosphoenolpyruvate-binding domains"/>
    <property type="match status" value="1"/>
</dbReference>
<dbReference type="FunFam" id="2.70.70.10:FF:000001">
    <property type="entry name" value="PTS system glucose-specific IIA component"/>
    <property type="match status" value="1"/>
</dbReference>
<dbReference type="GO" id="GO:0008965">
    <property type="term" value="F:phosphoenolpyruvate-protein phosphotransferase activity"/>
    <property type="evidence" value="ECO:0007669"/>
    <property type="project" value="UniProtKB-EC"/>
</dbReference>
<dbReference type="NCBIfam" id="TIGR01417">
    <property type="entry name" value="PTS_I_fam"/>
    <property type="match status" value="1"/>
</dbReference>
<dbReference type="InterPro" id="IPR050499">
    <property type="entry name" value="PEP-utilizing_PTS_enzyme"/>
</dbReference>
<dbReference type="InterPro" id="IPR011055">
    <property type="entry name" value="Dup_hybrid_motif"/>
</dbReference>
<dbReference type="PROSITE" id="PS00369">
    <property type="entry name" value="PTS_HPR_HIS"/>
    <property type="match status" value="1"/>
</dbReference>
<dbReference type="InterPro" id="IPR006318">
    <property type="entry name" value="PTS_EI-like"/>
</dbReference>
<evidence type="ECO:0000256" key="9">
    <source>
        <dbReference type="ARBA" id="ARBA00022679"/>
    </source>
</evidence>
<name>A0A841HVJ4_9GAMM</name>
<dbReference type="Pfam" id="PF05524">
    <property type="entry name" value="PEP-utilisers_N"/>
    <property type="match status" value="1"/>
</dbReference>
<evidence type="ECO:0000256" key="7">
    <source>
        <dbReference type="ARBA" id="ARBA00022490"/>
    </source>
</evidence>
<evidence type="ECO:0000259" key="14">
    <source>
        <dbReference type="PROSITE" id="PS51093"/>
    </source>
</evidence>
<dbReference type="InterPro" id="IPR008279">
    <property type="entry name" value="PEP-util_enz_mobile_dom"/>
</dbReference>
<dbReference type="InterPro" id="IPR001020">
    <property type="entry name" value="PTS_HPr_His_P_site"/>
</dbReference>
<evidence type="ECO:0000256" key="1">
    <source>
        <dbReference type="ARBA" id="ARBA00000683"/>
    </source>
</evidence>
<dbReference type="PROSITE" id="PS00371">
    <property type="entry name" value="PTS_EIIA_TYPE_1_HIS"/>
    <property type="match status" value="1"/>
</dbReference>
<dbReference type="SUPFAM" id="SSF47831">
    <property type="entry name" value="Enzyme I of the PEP:sugar phosphotransferase system HPr-binding (sub)domain"/>
    <property type="match status" value="1"/>
</dbReference>
<dbReference type="InterPro" id="IPR008731">
    <property type="entry name" value="PTS_EIN"/>
</dbReference>
<comment type="cofactor">
    <cofactor evidence="2">
        <name>Mg(2+)</name>
        <dbReference type="ChEBI" id="CHEBI:18420"/>
    </cofactor>
</comment>
<dbReference type="Gene3D" id="3.30.1340.10">
    <property type="entry name" value="HPr-like"/>
    <property type="match status" value="1"/>
</dbReference>
<evidence type="ECO:0000256" key="11">
    <source>
        <dbReference type="ARBA" id="ARBA00022723"/>
    </source>
</evidence>
<evidence type="ECO:0000256" key="13">
    <source>
        <dbReference type="ARBA" id="ARBA00022842"/>
    </source>
</evidence>
<dbReference type="PROSITE" id="PS51093">
    <property type="entry name" value="PTS_EIIA_TYPE_1"/>
    <property type="match status" value="1"/>
</dbReference>
<dbReference type="SUPFAM" id="SSF52009">
    <property type="entry name" value="Phosphohistidine domain"/>
    <property type="match status" value="1"/>
</dbReference>
<dbReference type="Pfam" id="PF00358">
    <property type="entry name" value="PTS_EIIA_1"/>
    <property type="match status" value="1"/>
</dbReference>
<comment type="similarity">
    <text evidence="4">Belongs to the PEP-utilizing enzyme family.</text>
</comment>
<dbReference type="PANTHER" id="PTHR46244:SF6">
    <property type="entry name" value="PHOSPHOENOLPYRUVATE-PROTEIN PHOSPHOTRANSFERASE"/>
    <property type="match status" value="1"/>
</dbReference>
<proteinExistence type="inferred from homology"/>
<dbReference type="SUPFAM" id="SSF51621">
    <property type="entry name" value="Phosphoenolpyruvate/pyruvate domain"/>
    <property type="match status" value="1"/>
</dbReference>
<gene>
    <name evidence="16" type="ORF">HNQ60_004839</name>
</gene>
<keyword evidence="13" id="KW-0460">Magnesium</keyword>